<dbReference type="Proteomes" id="UP000221080">
    <property type="component" value="Chromosome 12"/>
</dbReference>
<dbReference type="SUPFAM" id="SSF47986">
    <property type="entry name" value="DEATH domain"/>
    <property type="match status" value="1"/>
</dbReference>
<evidence type="ECO:0000313" key="9">
    <source>
        <dbReference type="Proteomes" id="UP000221080"/>
    </source>
</evidence>
<evidence type="ECO:0000313" key="10">
    <source>
        <dbReference type="RefSeq" id="XP_053539885.1"/>
    </source>
</evidence>
<dbReference type="InterPro" id="IPR027417">
    <property type="entry name" value="P-loop_NTPase"/>
</dbReference>
<feature type="domain" description="NACHT" evidence="8">
    <location>
        <begin position="214"/>
        <end position="334"/>
    </location>
</feature>
<evidence type="ECO:0000256" key="6">
    <source>
        <dbReference type="ARBA" id="ARBA00022859"/>
    </source>
</evidence>
<keyword evidence="2" id="KW-0963">Cytoplasm</keyword>
<evidence type="ECO:0000256" key="4">
    <source>
        <dbReference type="ARBA" id="ARBA00022741"/>
    </source>
</evidence>
<keyword evidence="4" id="KW-0547">Nucleotide-binding</keyword>
<dbReference type="Pfam" id="PF05729">
    <property type="entry name" value="NACHT"/>
    <property type="match status" value="1"/>
</dbReference>
<evidence type="ECO:0000256" key="2">
    <source>
        <dbReference type="ARBA" id="ARBA00022490"/>
    </source>
</evidence>
<evidence type="ECO:0000259" key="7">
    <source>
        <dbReference type="PROSITE" id="PS50209"/>
    </source>
</evidence>
<keyword evidence="3" id="KW-0399">Innate immunity</keyword>
<dbReference type="Gene3D" id="3.80.10.10">
    <property type="entry name" value="Ribonuclease Inhibitor"/>
    <property type="match status" value="1"/>
</dbReference>
<feature type="domain" description="CARD" evidence="7">
    <location>
        <begin position="4"/>
        <end position="94"/>
    </location>
</feature>
<dbReference type="PANTHER" id="PTHR31594:SF16">
    <property type="entry name" value="SI:CH211-281L24.3"/>
    <property type="match status" value="1"/>
</dbReference>
<dbReference type="InterPro" id="IPR011029">
    <property type="entry name" value="DEATH-like_dom_sf"/>
</dbReference>
<dbReference type="Gene3D" id="1.10.533.10">
    <property type="entry name" value="Death Domain, Fas"/>
    <property type="match status" value="1"/>
</dbReference>
<dbReference type="GO" id="GO:0005737">
    <property type="term" value="C:cytoplasm"/>
    <property type="evidence" value="ECO:0007669"/>
    <property type="project" value="UniProtKB-SubCell"/>
</dbReference>
<dbReference type="SUPFAM" id="SSF52047">
    <property type="entry name" value="RNI-like"/>
    <property type="match status" value="1"/>
</dbReference>
<evidence type="ECO:0000256" key="1">
    <source>
        <dbReference type="ARBA" id="ARBA00004496"/>
    </source>
</evidence>
<reference evidence="9" key="1">
    <citation type="journal article" date="2016" name="Nat. Commun.">
        <title>The channel catfish genome sequence provides insights into the evolution of scale formation in teleosts.</title>
        <authorList>
            <person name="Liu Z."/>
            <person name="Liu S."/>
            <person name="Yao J."/>
            <person name="Bao L."/>
            <person name="Zhang J."/>
            <person name="Li Y."/>
            <person name="Jiang C."/>
            <person name="Sun L."/>
            <person name="Wang R."/>
            <person name="Zhang Y."/>
            <person name="Zhou T."/>
            <person name="Zeng Q."/>
            <person name="Fu Q."/>
            <person name="Gao S."/>
            <person name="Li N."/>
            <person name="Koren S."/>
            <person name="Jiang Y."/>
            <person name="Zimin A."/>
            <person name="Xu P."/>
            <person name="Phillippy A.M."/>
            <person name="Geng X."/>
            <person name="Song L."/>
            <person name="Sun F."/>
            <person name="Li C."/>
            <person name="Wang X."/>
            <person name="Chen A."/>
            <person name="Jin Y."/>
            <person name="Yuan Z."/>
            <person name="Yang Y."/>
            <person name="Tan S."/>
            <person name="Peatman E."/>
            <person name="Lu J."/>
            <person name="Qin Z."/>
            <person name="Dunham R."/>
            <person name="Li Z."/>
            <person name="Sonstegard T."/>
            <person name="Feng J."/>
            <person name="Danzmann R.G."/>
            <person name="Schroeder S."/>
            <person name="Scheffler B."/>
            <person name="Duke M.V."/>
            <person name="Ballard L."/>
            <person name="Kucuktas H."/>
            <person name="Kaltenboeck L."/>
            <person name="Liu H."/>
            <person name="Armbruster J."/>
            <person name="Xie Y."/>
            <person name="Kirby M.L."/>
            <person name="Tian Y."/>
            <person name="Flanagan M.E."/>
            <person name="Mu W."/>
            <person name="Waldbieser G.C."/>
        </authorList>
    </citation>
    <scope>NUCLEOTIDE SEQUENCE [LARGE SCALE GENOMIC DNA]</scope>
    <source>
        <strain evidence="9">SDA103</strain>
    </source>
</reference>
<proteinExistence type="predicted"/>
<evidence type="ECO:0000259" key="8">
    <source>
        <dbReference type="PROSITE" id="PS50837"/>
    </source>
</evidence>
<comment type="subcellular location">
    <subcellularLocation>
        <location evidence="1">Cytoplasm</location>
    </subcellularLocation>
</comment>
<dbReference type="GO" id="GO:0005524">
    <property type="term" value="F:ATP binding"/>
    <property type="evidence" value="ECO:0007669"/>
    <property type="project" value="UniProtKB-KW"/>
</dbReference>
<protein>
    <submittedName>
        <fullName evidence="10">Uncharacterized protein LOC108272987 isoform X1</fullName>
    </submittedName>
</protein>
<evidence type="ECO:0000256" key="3">
    <source>
        <dbReference type="ARBA" id="ARBA00022588"/>
    </source>
</evidence>
<dbReference type="GO" id="GO:0042981">
    <property type="term" value="P:regulation of apoptotic process"/>
    <property type="evidence" value="ECO:0007669"/>
    <property type="project" value="InterPro"/>
</dbReference>
<dbReference type="GO" id="GO:0045087">
    <property type="term" value="P:innate immune response"/>
    <property type="evidence" value="ECO:0007669"/>
    <property type="project" value="UniProtKB-KW"/>
</dbReference>
<dbReference type="PROSITE" id="PS50837">
    <property type="entry name" value="NACHT"/>
    <property type="match status" value="1"/>
</dbReference>
<keyword evidence="6" id="KW-0391">Immunity</keyword>
<accession>A0A9F7R711</accession>
<dbReference type="InterPro" id="IPR007111">
    <property type="entry name" value="NACHT_NTPase"/>
</dbReference>
<evidence type="ECO:0000256" key="5">
    <source>
        <dbReference type="ARBA" id="ARBA00022840"/>
    </source>
</evidence>
<dbReference type="Gene3D" id="1.20.58.1200">
    <property type="entry name" value="RNA silencing suppressor P21, N-terminal domain"/>
    <property type="match status" value="12"/>
</dbReference>
<dbReference type="SUPFAM" id="SSF52540">
    <property type="entry name" value="P-loop containing nucleoside triphosphate hydrolases"/>
    <property type="match status" value="1"/>
</dbReference>
<keyword evidence="5" id="KW-0067">ATP-binding</keyword>
<dbReference type="OrthoDB" id="120976at2759"/>
<dbReference type="PANTHER" id="PTHR31594">
    <property type="entry name" value="AIG1-TYPE G DOMAIN-CONTAINING PROTEIN"/>
    <property type="match status" value="1"/>
</dbReference>
<dbReference type="Gene3D" id="3.40.50.300">
    <property type="entry name" value="P-loop containing nucleotide triphosphate hydrolases"/>
    <property type="match status" value="1"/>
</dbReference>
<dbReference type="InterPro" id="IPR001315">
    <property type="entry name" value="CARD"/>
</dbReference>
<dbReference type="RefSeq" id="XP_053539885.1">
    <property type="nucleotide sequence ID" value="XM_053683910.1"/>
</dbReference>
<dbReference type="GeneID" id="108272987"/>
<reference evidence="10" key="2">
    <citation type="submission" date="2025-08" db="UniProtKB">
        <authorList>
            <consortium name="RefSeq"/>
        </authorList>
    </citation>
    <scope>IDENTIFICATION</scope>
    <source>
        <tissue evidence="10">Blood</tissue>
    </source>
</reference>
<gene>
    <name evidence="10" type="primary">LOC108272987</name>
</gene>
<dbReference type="InterPro" id="IPR032675">
    <property type="entry name" value="LRR_dom_sf"/>
</dbReference>
<dbReference type="KEGG" id="ipu:108272987"/>
<dbReference type="PROSITE" id="PS50209">
    <property type="entry name" value="CARD"/>
    <property type="match status" value="1"/>
</dbReference>
<dbReference type="Pfam" id="PF00619">
    <property type="entry name" value="CARD"/>
    <property type="match status" value="1"/>
</dbReference>
<sequence>MASSHQSAREYIRDACENLLGRLQNLPLIVEKLHQQNVLNGNEVGDLEDEPVNCRKTRKILDWVINKGEEACYKFLRILDRERKSVLPKLDSSSLTPDLHTWICLFSFRDEPEDDYTQGPSSCHQLQKILKTRTKESLGEQWRQSQQFYGGKVQENFTFIPLVLDTDTEKNTPHNKIILKSKKSKKSRSKKLRAYIPRDTQRKSPEDLLNSEEKSILIVGKPGIGKTTVVQQMLHHWAERHDPNLDFMFYFDENTLSNTSTTVSLEHLLLSKVLMSNPQLKDNAEEILHYLQEYSERVTIVFDGIRDFPDNAFFLGIIQHDLLPEAKVVATCRPEVEYKFSDWTTCKVYVQGFSEESIYDFFRKMSGNDPEMVDSVINNPALFSLCHVPMYAFMVAACILNDTSEKAQKQCTASELYVQIFCDCLQRHGKKKLLHLDGHIKNCRDKVLSLAESAFNATKLKTIILEFDYYEKDIAGAFLKTVSVMSPARAKTFCAFPHNTMQEFFSALWLLEKTEIVDELLHLCQNEDSKHMKHVIPFLCGLQSHTNIDHLKCLFPLNKVMENIDSFFEKVLNTFLCDQPDDEKVDVAFICQCLYEYQSPETCCSFLERINYYLDLSEEHLDPYTCCAVSYVISQSRNKRVHLDLENSAVSLSGLKTVLDHSQYLRDLSATLCQVWTITLKCEELNYLIHLLQLCGNEIHIPVSSQTDVLRQAGKIITQYAEQTNLHLHCDKDSRQFSDLLCSTVFTWLPHISSLQFDSKQGEKEREERCRTFLLDLCLQAALHQPHNIQETVEKMMTIYYKEQSDFLLDLYSRVKQYESETGRRVLPALLPVYQSGPAVWYINLSERKVSLLLEVLKLQTEKKPVVLRDCSDEESEVRSFLQCLPYISHLRFKRFYSDSESTASIQFLLNLSIAAVDCKSDKGESFTELLASVCSYNTFPFGEEFHGFQEEQSDFLLDLYSRVKLYKSKTGRRVLPALLPVYQSVPAVWSINLSERKVSLLLEVLKLQTEKKPVVLRDWSDEKSEVRSFLQCLPYISHLRFDSKQGEKEREERCRTFLLDLCLQAALHQPHNIQETVEKVMTFYYKEQSDFLLDLYSRVKQYESETGRRVLPALLPVYQSGPAVWYIKLSERRVSLLLEVLKLQTEKKPVELRDCSDEESEVRSFLQCLPYISHLRFKRFDSKQGEKEREERCRTFLLDLCLQAALHQPHNIQETVKKVMTIYYYYYEQSDFLLDLYSRVKQYESKTGRRVLPALLPVYQSVPAVWSINLSERKVSLLLEVLKLQTEKKPVELRDCSDEESEVRSFLQCLPYISHLRFNEFEQGEKEREERCRTFLLDVCLQAALHQPHNIQETVEKVMTIYYYEQSDFLLDLYSRVKQYESETGRRVLPALLPVYQSVPAVWSIKLSERKVSLLLEVLKLQTEKKPVELRDCSDEESEVRSFLQCLPYISHLRFNEFYSDSESTASIQFLLNLSIAAVDCKSDKGESFTELLASVCSYNTFPFDEEYGLQERQSDFLLDLYSRVKQYESETGRRVLPALLPVYQSGPAVWYINLSERKVSLLLEVLKLQTKKKPVELRDCSDEESEVRSFLQCLPYISKIRFKRFYSDSESTASIQFLLNLSIAAVDCKSDKGESFTELLASACSYNTFPFGEEYGFQEEQSDFLLDLYSRVKQYESETGRRVLPALLPVYQSVPAVWSINLSKRKVSLLLEVLKLQTKKKPVELRDCSDEESEVRSFLQCLPYISKIRFKRFDSKHGEKEREERCRTFLLDLCLQAALHQPHNIQETVEKVITFTEYRDYYYYYDIQSDFLLDLYSRVKQYESETGRRVLPALLPVYQSVPAVWSIKLSERKVSLLLEVLKLQTKKKPVVLRDCSDEESEVRSFLQCLPYISHLRFKRFDSKQGEKEREERCRTFLLDLCLQAALHQPHNIQETVQKVITFTEYRDYYYYYDIQSDFLLDLYSRVKQYESETGRRVLPALLPVYQSVPAVWSINLSERKVSLLLEVLKLQTEKKPVELRDCSDEESEVRSFLQCLPYISHLRFNVFDSKQGEKEREERCRTFLLDLCLQAALHQPHNIQETVEKVMTIYYYEQSDFLLDLYSRVKQYESETGRRVLPALLPVYQSGPAVWSIKLSERKVSLLLEVLKLQTEKKPVELRDCSDEESEVRSFLQCLPYISHLRFNVFDSIQEETEQNKRCRTFLLDLCLQAALHQPHNIQETVEKVMKDIEDEDCYEEQSDFLLDLYSRVKQYESETGRSVLPALLPVYQSFKFTRFKWFDSKQGEKEREESWRTFKLDLCLQAALHQPHNIQETVEKMMPDIEDVEDIEDEDNYYEEQSDFLLDLYSRVKQYESETGRRVLPALLPVYQSGPAVWSIDLSERKVSLLLEVLKLQKKKKPVELRDCSDEESEVRSFLQCLPYISHLRFKRVISSTIQFLLNLSIAAVDCKSDKGESFTELLASVCSYNTFPFGEEYDGFQEEQSDFLLDLYSCVKQYESETGRRVLPALLPVYQSVPAVWYIDLSERKVSLLLEVLKLQTEKKPVELRDWSDEESEVRSFLQCLPYISELRCGENIIPRLSKAVVDYTEDTELVRAFFAAMDFIFVIHWVLTTRECRAVRKVLSLSDSKLKLTLKPRAISLRGARLLFRHITHLQKLCLSDRVVGRMVRAFGAVRAGGSLVIEELCMSLNSIKPKKEIFTFLSSLSSLLNIWTVHCVNLTECRMEAHSLISLMCHAGNLKIRLSKETLQQFTSLLCEVQDGELTRFFLEKVGGDLTSCSLSWEELIHFLQQRVCRISANIRKSKITYNHIRQILPLLSEIQFKRLNPSVVLSIIREIYETGSAHCVSSLLSSTHSCINLNNTELDSYHCTALCFTLQHCTSVSLSLLWTSIPEGELVKILPLFNRVSQLSVDRVLLLKLLHCCSISELQQGAVAAVFSALQNRLDFSCSTGLDLSTETQDNTLHLTTEDCSDISTAIQKSLQLTELNLKDCEMEDTGVDMFFLILHTVKLCCSKTLLLRFLARLQVVNELDCVRHAMYLSQALDGEMDLSETPLDLPACRSLALFLEFSEGLSELDLSHCQLADHSLELLFPYLHKAAVLDLSHNGIDDCLAGRIYTVVSTSSNIQTVRLFNNRITDIEPFRKDKRFEVW</sequence>
<keyword evidence="9" id="KW-1185">Reference proteome</keyword>
<dbReference type="InterPro" id="IPR052090">
    <property type="entry name" value="Cytolytic_pore-forming_toxin"/>
</dbReference>
<organism evidence="9 10">
    <name type="scientific">Ictalurus punctatus</name>
    <name type="common">Channel catfish</name>
    <name type="synonym">Silurus punctatus</name>
    <dbReference type="NCBI Taxonomy" id="7998"/>
    <lineage>
        <taxon>Eukaryota</taxon>
        <taxon>Metazoa</taxon>
        <taxon>Chordata</taxon>
        <taxon>Craniata</taxon>
        <taxon>Vertebrata</taxon>
        <taxon>Euteleostomi</taxon>
        <taxon>Actinopterygii</taxon>
        <taxon>Neopterygii</taxon>
        <taxon>Teleostei</taxon>
        <taxon>Ostariophysi</taxon>
        <taxon>Siluriformes</taxon>
        <taxon>Ictaluridae</taxon>
        <taxon>Ictalurus</taxon>
    </lineage>
</organism>
<name>A0A9F7R711_ICTPU</name>
<dbReference type="CDD" id="cd01671">
    <property type="entry name" value="CARD"/>
    <property type="match status" value="1"/>
</dbReference>